<accession>A0A166HWZ8</accession>
<dbReference type="EMBL" id="KV417565">
    <property type="protein sequence ID" value="KZP19330.1"/>
    <property type="molecule type" value="Genomic_DNA"/>
</dbReference>
<keyword evidence="3" id="KW-1185">Reference proteome</keyword>
<feature type="compositionally biased region" description="Low complexity" evidence="1">
    <location>
        <begin position="460"/>
        <end position="472"/>
    </location>
</feature>
<feature type="region of interest" description="Disordered" evidence="1">
    <location>
        <begin position="182"/>
        <end position="294"/>
    </location>
</feature>
<feature type="compositionally biased region" description="Basic residues" evidence="1">
    <location>
        <begin position="501"/>
        <end position="510"/>
    </location>
</feature>
<feature type="compositionally biased region" description="Basic and acidic residues" evidence="1">
    <location>
        <begin position="486"/>
        <end position="500"/>
    </location>
</feature>
<gene>
    <name evidence="2" type="ORF">FIBSPDRAFT_892904</name>
</gene>
<dbReference type="Proteomes" id="UP000076532">
    <property type="component" value="Unassembled WGS sequence"/>
</dbReference>
<feature type="region of interest" description="Disordered" evidence="1">
    <location>
        <begin position="1"/>
        <end position="96"/>
    </location>
</feature>
<feature type="compositionally biased region" description="Low complexity" evidence="1">
    <location>
        <begin position="415"/>
        <end position="426"/>
    </location>
</feature>
<dbReference type="OrthoDB" id="3267748at2759"/>
<feature type="compositionally biased region" description="Low complexity" evidence="1">
    <location>
        <begin position="194"/>
        <end position="211"/>
    </location>
</feature>
<feature type="compositionally biased region" description="Basic residues" evidence="1">
    <location>
        <begin position="380"/>
        <end position="392"/>
    </location>
</feature>
<feature type="compositionally biased region" description="Basic and acidic residues" evidence="1">
    <location>
        <begin position="368"/>
        <end position="379"/>
    </location>
</feature>
<evidence type="ECO:0000313" key="2">
    <source>
        <dbReference type="EMBL" id="KZP19330.1"/>
    </source>
</evidence>
<feature type="region of interest" description="Disordered" evidence="1">
    <location>
        <begin position="309"/>
        <end position="510"/>
    </location>
</feature>
<evidence type="ECO:0000256" key="1">
    <source>
        <dbReference type="SAM" id="MobiDB-lite"/>
    </source>
</evidence>
<reference evidence="2 3" key="1">
    <citation type="journal article" date="2016" name="Mol. Biol. Evol.">
        <title>Comparative Genomics of Early-Diverging Mushroom-Forming Fungi Provides Insights into the Origins of Lignocellulose Decay Capabilities.</title>
        <authorList>
            <person name="Nagy L.G."/>
            <person name="Riley R."/>
            <person name="Tritt A."/>
            <person name="Adam C."/>
            <person name="Daum C."/>
            <person name="Floudas D."/>
            <person name="Sun H."/>
            <person name="Yadav J.S."/>
            <person name="Pangilinan J."/>
            <person name="Larsson K.H."/>
            <person name="Matsuura K."/>
            <person name="Barry K."/>
            <person name="Labutti K."/>
            <person name="Kuo R."/>
            <person name="Ohm R.A."/>
            <person name="Bhattacharya S.S."/>
            <person name="Shirouzu T."/>
            <person name="Yoshinaga Y."/>
            <person name="Martin F.M."/>
            <person name="Grigoriev I.V."/>
            <person name="Hibbett D.S."/>
        </authorList>
    </citation>
    <scope>NUCLEOTIDE SEQUENCE [LARGE SCALE GENOMIC DNA]</scope>
    <source>
        <strain evidence="2 3">CBS 109695</strain>
    </source>
</reference>
<protein>
    <submittedName>
        <fullName evidence="2">Uncharacterized protein</fullName>
    </submittedName>
</protein>
<sequence length="580" mass="65082">MSPHYTRSGRTIRRATSLPPSPRDEAIGATLGEGASDSSDVRGARSVAVAGLVPDREALPTRSANSEDETAPVALAPEVSFGSIDPNDQITGPNEFESPRRTLRAVVLRTVLADRFANTRILFQDWFANQPDENEIKQEEESYDWAGSKDDDPLPDISDMSDRLATGLRAARRENDILKKRMSNISKFREFDNESGSSKSDPESTDSSVSSKSRRSANGNYKRPPRPRLSVYGMRPTEGNNDQADSQGRIHFRDKGKWSAADRGHRPPLGETSGTRAWVSEEQEETQSAHHAQLEYDRALALELQARNDSEYEAESRHLDNQMSYHDQLRKARRKRTSAHALSASARIYSRHEPAGPDNSRPSKHARREGPTDEEQSRDRKNRKLERYRKKIERANLKSAGKAERRVPITARANSPSRRPTLSSRPAARERMPVGSSIHRTIHGRGGGTRPPLPPRPSRDYSSPSSSSSSSSSDEDSDPDQNPFDRAPESDDSRDASTEKNRKKRARQKRKNLLEKLKYQQAFLKVAPPTIYKGEIQASVFNKWVREIQEWTATGLLDTYQCLQACGKFSSDRPILKTIS</sequence>
<proteinExistence type="predicted"/>
<evidence type="ECO:0000313" key="3">
    <source>
        <dbReference type="Proteomes" id="UP000076532"/>
    </source>
</evidence>
<name>A0A166HWZ8_9AGAM</name>
<feature type="region of interest" description="Disordered" evidence="1">
    <location>
        <begin position="133"/>
        <end position="162"/>
    </location>
</feature>
<feature type="compositionally biased region" description="Basic and acidic residues" evidence="1">
    <location>
        <begin position="393"/>
        <end position="407"/>
    </location>
</feature>
<organism evidence="2 3">
    <name type="scientific">Athelia psychrophila</name>
    <dbReference type="NCBI Taxonomy" id="1759441"/>
    <lineage>
        <taxon>Eukaryota</taxon>
        <taxon>Fungi</taxon>
        <taxon>Dikarya</taxon>
        <taxon>Basidiomycota</taxon>
        <taxon>Agaricomycotina</taxon>
        <taxon>Agaricomycetes</taxon>
        <taxon>Agaricomycetidae</taxon>
        <taxon>Atheliales</taxon>
        <taxon>Atheliaceae</taxon>
        <taxon>Athelia</taxon>
    </lineage>
</organism>
<feature type="compositionally biased region" description="Basic and acidic residues" evidence="1">
    <location>
        <begin position="251"/>
        <end position="265"/>
    </location>
</feature>
<feature type="compositionally biased region" description="Basic and acidic residues" evidence="1">
    <location>
        <begin position="309"/>
        <end position="320"/>
    </location>
</feature>
<dbReference type="AlphaFoldDB" id="A0A166HWZ8"/>